<reference evidence="1" key="1">
    <citation type="journal article" date="2014" name="Front. Microbiol.">
        <title>High frequency of phylogenetically diverse reductive dehalogenase-homologous genes in deep subseafloor sedimentary metagenomes.</title>
        <authorList>
            <person name="Kawai M."/>
            <person name="Futagami T."/>
            <person name="Toyoda A."/>
            <person name="Takaki Y."/>
            <person name="Nishi S."/>
            <person name="Hori S."/>
            <person name="Arai W."/>
            <person name="Tsubouchi T."/>
            <person name="Morono Y."/>
            <person name="Uchiyama I."/>
            <person name="Ito T."/>
            <person name="Fujiyama A."/>
            <person name="Inagaki F."/>
            <person name="Takami H."/>
        </authorList>
    </citation>
    <scope>NUCLEOTIDE SEQUENCE</scope>
    <source>
        <strain evidence="1">Expedition CK06-06</strain>
    </source>
</reference>
<protein>
    <submittedName>
        <fullName evidence="1">Uncharacterized protein</fullName>
    </submittedName>
</protein>
<evidence type="ECO:0000313" key="1">
    <source>
        <dbReference type="EMBL" id="GAH63366.1"/>
    </source>
</evidence>
<dbReference type="AlphaFoldDB" id="X1GZL8"/>
<comment type="caution">
    <text evidence="1">The sequence shown here is derived from an EMBL/GenBank/DDBJ whole genome shotgun (WGS) entry which is preliminary data.</text>
</comment>
<name>X1GZL8_9ZZZZ</name>
<gene>
    <name evidence="1" type="ORF">S03H2_50166</name>
</gene>
<organism evidence="1">
    <name type="scientific">marine sediment metagenome</name>
    <dbReference type="NCBI Taxonomy" id="412755"/>
    <lineage>
        <taxon>unclassified sequences</taxon>
        <taxon>metagenomes</taxon>
        <taxon>ecological metagenomes</taxon>
    </lineage>
</organism>
<sequence length="213" mass="24786">MRAINIPKEFHRSPILSKKINQFITLKAENGQVFIYVGNKKVGVCTTLILNISPEHIRDLEKIDSIDEAAEVLNHDLEYQNKIKIPLETEFWGHCSNIQAWEENGYDTRILHSNIAFPLLRELTNAGDPTARSVFKEEIGQRFTSKYLPVALYLYIQGYLNYLSKEEFETLLNFYEDLSKTPNMRNPDIWTILGICYRFLKLYSLSEDAFKKA</sequence>
<accession>X1GZL8</accession>
<dbReference type="EMBL" id="BARU01031743">
    <property type="protein sequence ID" value="GAH63366.1"/>
    <property type="molecule type" value="Genomic_DNA"/>
</dbReference>
<proteinExistence type="predicted"/>
<feature type="non-terminal residue" evidence="1">
    <location>
        <position position="213"/>
    </location>
</feature>